<dbReference type="PROSITE" id="PS50928">
    <property type="entry name" value="ABC_TM1"/>
    <property type="match status" value="1"/>
</dbReference>
<dbReference type="PANTHER" id="PTHR30614">
    <property type="entry name" value="MEMBRANE COMPONENT OF AMINO ACID ABC TRANSPORTER"/>
    <property type="match status" value="1"/>
</dbReference>
<feature type="transmembrane region" description="Helical" evidence="9">
    <location>
        <begin position="20"/>
        <end position="42"/>
    </location>
</feature>
<keyword evidence="4" id="KW-1003">Cell membrane</keyword>
<gene>
    <name evidence="11" type="ORF">J4P68_09845</name>
</gene>
<reference evidence="11" key="1">
    <citation type="journal article" date="2021" name="Int. J. Syst. Evol. Microbiol.">
        <title>Bradyrhizobium septentrionale sp. nov. (sv. septentrionale) and Bradyrhizobium quebecense sp. nov. (sv. septentrionale) associated with legumes native to Canada possess rearranged symbiosis genes and numerous insertion sequences.</title>
        <authorList>
            <person name="Bromfield E.S.P."/>
            <person name="Cloutier S."/>
        </authorList>
    </citation>
    <scope>NUCLEOTIDE SEQUENCE</scope>
    <source>
        <strain evidence="11">12S5</strain>
    </source>
</reference>
<dbReference type="PANTHER" id="PTHR30614:SF0">
    <property type="entry name" value="L-CYSTINE TRANSPORT SYSTEM PERMEASE PROTEIN TCYL"/>
    <property type="match status" value="1"/>
</dbReference>
<evidence type="ECO:0000256" key="1">
    <source>
        <dbReference type="ARBA" id="ARBA00004429"/>
    </source>
</evidence>
<organism evidence="11 12">
    <name type="scientific">Bradyrhizobium quebecense</name>
    <dbReference type="NCBI Taxonomy" id="2748629"/>
    <lineage>
        <taxon>Bacteria</taxon>
        <taxon>Pseudomonadati</taxon>
        <taxon>Pseudomonadota</taxon>
        <taxon>Alphaproteobacteria</taxon>
        <taxon>Hyphomicrobiales</taxon>
        <taxon>Nitrobacteraceae</taxon>
        <taxon>Bradyrhizobium</taxon>
    </lineage>
</organism>
<keyword evidence="6" id="KW-0029">Amino-acid transport</keyword>
<dbReference type="InterPro" id="IPR043429">
    <property type="entry name" value="ArtM/GltK/GlnP/TcyL/YhdX-like"/>
</dbReference>
<feature type="domain" description="ABC transmembrane type-1" evidence="10">
    <location>
        <begin position="19"/>
        <end position="207"/>
    </location>
</feature>
<dbReference type="Pfam" id="PF00528">
    <property type="entry name" value="BPD_transp_1"/>
    <property type="match status" value="1"/>
</dbReference>
<evidence type="ECO:0000313" key="11">
    <source>
        <dbReference type="EMBL" id="MBO1429734.1"/>
    </source>
</evidence>
<evidence type="ECO:0000256" key="7">
    <source>
        <dbReference type="ARBA" id="ARBA00022989"/>
    </source>
</evidence>
<accession>A0ABS3ME29</accession>
<dbReference type="InterPro" id="IPR010065">
    <property type="entry name" value="AA_ABC_transptr_permease_3TM"/>
</dbReference>
<dbReference type="EMBL" id="JAGEPA010000001">
    <property type="protein sequence ID" value="MBO1429734.1"/>
    <property type="molecule type" value="Genomic_DNA"/>
</dbReference>
<comment type="subcellular location">
    <subcellularLocation>
        <location evidence="1">Cell inner membrane</location>
        <topology evidence="1">Multi-pass membrane protein</topology>
    </subcellularLocation>
    <subcellularLocation>
        <location evidence="9">Cell membrane</location>
        <topology evidence="9">Multi-pass membrane protein</topology>
    </subcellularLocation>
</comment>
<dbReference type="CDD" id="cd06261">
    <property type="entry name" value="TM_PBP2"/>
    <property type="match status" value="1"/>
</dbReference>
<dbReference type="InterPro" id="IPR035906">
    <property type="entry name" value="MetI-like_sf"/>
</dbReference>
<evidence type="ECO:0000259" key="10">
    <source>
        <dbReference type="PROSITE" id="PS50928"/>
    </source>
</evidence>
<feature type="transmembrane region" description="Helical" evidence="9">
    <location>
        <begin position="188"/>
        <end position="207"/>
    </location>
</feature>
<feature type="transmembrane region" description="Helical" evidence="9">
    <location>
        <begin position="81"/>
        <end position="102"/>
    </location>
</feature>
<keyword evidence="12" id="KW-1185">Reference proteome</keyword>
<evidence type="ECO:0000256" key="8">
    <source>
        <dbReference type="ARBA" id="ARBA00023136"/>
    </source>
</evidence>
<evidence type="ECO:0000256" key="6">
    <source>
        <dbReference type="ARBA" id="ARBA00022970"/>
    </source>
</evidence>
<dbReference type="Gene3D" id="1.10.3720.10">
    <property type="entry name" value="MetI-like"/>
    <property type="match status" value="1"/>
</dbReference>
<keyword evidence="7 9" id="KW-1133">Transmembrane helix</keyword>
<evidence type="ECO:0000256" key="2">
    <source>
        <dbReference type="ARBA" id="ARBA00010072"/>
    </source>
</evidence>
<evidence type="ECO:0000256" key="9">
    <source>
        <dbReference type="RuleBase" id="RU363032"/>
    </source>
</evidence>
<dbReference type="Proteomes" id="UP000692816">
    <property type="component" value="Unassembled WGS sequence"/>
</dbReference>
<evidence type="ECO:0000256" key="3">
    <source>
        <dbReference type="ARBA" id="ARBA00022448"/>
    </source>
</evidence>
<dbReference type="RefSeq" id="WP_207832157.1">
    <property type="nucleotide sequence ID" value="NZ_CP088282.1"/>
</dbReference>
<dbReference type="InterPro" id="IPR000515">
    <property type="entry name" value="MetI-like"/>
</dbReference>
<dbReference type="SUPFAM" id="SSF161098">
    <property type="entry name" value="MetI-like"/>
    <property type="match status" value="1"/>
</dbReference>
<keyword evidence="3 9" id="KW-0813">Transport</keyword>
<name>A0ABS3ME29_9BRAD</name>
<protein>
    <submittedName>
        <fullName evidence="11">Amino acid ABC transporter permease</fullName>
    </submittedName>
</protein>
<comment type="caution">
    <text evidence="11">The sequence shown here is derived from an EMBL/GenBank/DDBJ whole genome shotgun (WGS) entry which is preliminary data.</text>
</comment>
<dbReference type="NCBIfam" id="TIGR01726">
    <property type="entry name" value="HEQRo_perm_3TM"/>
    <property type="match status" value="1"/>
</dbReference>
<keyword evidence="5 9" id="KW-0812">Transmembrane</keyword>
<sequence length="217" mass="23855">MQKFFHDAVEFVPILLQGVWLTIVVTIGSLLLSTVLGLVWALMRVSGIRILTGLSAALINVIRGIPIIVLLFYIYFVMPDFGIALSALQAAIIGLGIAYSAYQAENFRAGIEAIDKGQIEAAQTIGMGWWLTMRRVVLPQAVRIILPPYGNIMIMMLKDSSQASTITVAELALQGKLIASSTFKNTSVFTLVALMYLTMSIPLILLVRHFENKANRK</sequence>
<evidence type="ECO:0000313" key="12">
    <source>
        <dbReference type="Proteomes" id="UP000692816"/>
    </source>
</evidence>
<evidence type="ECO:0000256" key="4">
    <source>
        <dbReference type="ARBA" id="ARBA00022475"/>
    </source>
</evidence>
<feature type="transmembrane region" description="Helical" evidence="9">
    <location>
        <begin position="54"/>
        <end position="75"/>
    </location>
</feature>
<comment type="similarity">
    <text evidence="2">Belongs to the binding-protein-dependent transport system permease family. HisMQ subfamily.</text>
</comment>
<proteinExistence type="inferred from homology"/>
<keyword evidence="8 9" id="KW-0472">Membrane</keyword>
<evidence type="ECO:0000256" key="5">
    <source>
        <dbReference type="ARBA" id="ARBA00022692"/>
    </source>
</evidence>